<evidence type="ECO:0000256" key="4">
    <source>
        <dbReference type="ARBA" id="ARBA00022618"/>
    </source>
</evidence>
<keyword evidence="4" id="KW-0132">Cell division</keyword>
<evidence type="ECO:0008006" key="14">
    <source>
        <dbReference type="Google" id="ProtNLM"/>
    </source>
</evidence>
<dbReference type="GO" id="GO:0000793">
    <property type="term" value="C:condensed chromosome"/>
    <property type="evidence" value="ECO:0007669"/>
    <property type="project" value="TreeGrafter"/>
</dbReference>
<sequence length="1062" mass="119384">MLSIVSFMNLLDLMPVKLHISSGLLQLAPFLRSAIFVHPACAMRRSRSKSVTMTTGSKLEIRETFQRAQKAHNNKAKLVASLQNMYSKLQDKTEFHEEFLRCLKYAMIVYTREPAVEHVIDFVVKFAASFETPADEEEEDEEEEEDTFLNFLFNFLLECHGVSSHAVRFRACQLVNKLLGSLSENAQIDDGLCDRIHEAMLIRVTDKYPNVRIQAALAMARLQDPENPDCPTVKAYMLILENDSNPEVRRAVLSCIAPSALTLPKIYRRTRDVKEKVRKLAYQVLAEKVHIRALSIAQRVSLLQQGLNDSAASVKEVVKQTLLPSWLRLLQGDVLQLLHRLDVENCADTAVSALHAHFSVVTTPDELLNAAKLDERKLIPIDALTCENVLLWRALCEFVKSKGDEGEELMEKLLPEPALFAEYLYSYMKTLPAMCEDDRSDLTQLESVMMKEFITQQLIQLVDCLDTAEEGGRKRVLAVLKEMLVLPNTPLSLISQLVQRLMTIIHDDQQRIAMVAEIISDVREPIVPVTETEDQNEKRKRQVRLAEVKVCIMECKQQLEECISAQDFSRAAELKNSITELEELKNQLAEQNTHTEAVKEQHAEKFLVSGLELSNISSSNFIKNDPETLLKCLTMYAEALKQMNIHRGICPTINGLLDSLVLPCVSNSNAAVRNLAVVCLGTAALHSKELAKTHLVLLLQITQLDEPKIRINALRAVVDQLLLNGVDMLRESPGPPQTRQDGGDGQEDCPVEEDDNPIQSILKLLAEFLDSEICELRTETVECVCKLLYCGRMVSVKLLTRLILLWYNPLTEEDQRLRHCIGVFLQLYTHSHRAHQECVEESFIPTMRTLFNAPATSPLSEIDASNVAELFTELTCSSDRPQGASVHDSLAVRVCNEILRDTSAPEVRLYCKTLATLEISTDQGPANDELQQLLNDILQEVKDKHCVKALEKVFARLKGDQCVRVAHTQDTVLNPADENASELLNGDDSKPKRPRRGQKKATTARVVKKQSKAKESSDESDEENVPEAAEAPSARQSRRAKTAALDKTRQDLTALMNHEASV</sequence>
<dbReference type="InterPro" id="IPR016024">
    <property type="entry name" value="ARM-type_fold"/>
</dbReference>
<evidence type="ECO:0000256" key="1">
    <source>
        <dbReference type="ARBA" id="ARBA00004286"/>
    </source>
</evidence>
<dbReference type="InterPro" id="IPR025977">
    <property type="entry name" value="Cnd3_C"/>
</dbReference>
<dbReference type="Pfam" id="PF12719">
    <property type="entry name" value="Cnd3"/>
    <property type="match status" value="1"/>
</dbReference>
<evidence type="ECO:0000256" key="7">
    <source>
        <dbReference type="ARBA" id="ARBA00023306"/>
    </source>
</evidence>
<evidence type="ECO:0000256" key="5">
    <source>
        <dbReference type="ARBA" id="ARBA00022776"/>
    </source>
</evidence>
<dbReference type="InterPro" id="IPR027165">
    <property type="entry name" value="CND3"/>
</dbReference>
<dbReference type="InterPro" id="IPR001943">
    <property type="entry name" value="UVR_dom"/>
</dbReference>
<accession>A0A8T0A7N0</accession>
<keyword evidence="6" id="KW-0226">DNA condensation</keyword>
<name>A0A8T0A7N0_SILME</name>
<dbReference type="GO" id="GO:0051301">
    <property type="term" value="P:cell division"/>
    <property type="evidence" value="ECO:0007669"/>
    <property type="project" value="UniProtKB-KW"/>
</dbReference>
<dbReference type="PANTHER" id="PTHR14418">
    <property type="entry name" value="CONDENSIN COMPLEX SUBUNIT 3-RELATED"/>
    <property type="match status" value="1"/>
</dbReference>
<feature type="region of interest" description="Disordered" evidence="9">
    <location>
        <begin position="731"/>
        <end position="750"/>
    </location>
</feature>
<keyword evidence="5" id="KW-0498">Mitosis</keyword>
<evidence type="ECO:0000313" key="13">
    <source>
        <dbReference type="Proteomes" id="UP000606274"/>
    </source>
</evidence>
<dbReference type="Proteomes" id="UP000606274">
    <property type="component" value="Unassembled WGS sequence"/>
</dbReference>
<feature type="region of interest" description="Disordered" evidence="9">
    <location>
        <begin position="976"/>
        <end position="1062"/>
    </location>
</feature>
<organism evidence="12 13">
    <name type="scientific">Silurus meridionalis</name>
    <name type="common">Southern catfish</name>
    <name type="synonym">Silurus soldatovi meridionalis</name>
    <dbReference type="NCBI Taxonomy" id="175797"/>
    <lineage>
        <taxon>Eukaryota</taxon>
        <taxon>Metazoa</taxon>
        <taxon>Chordata</taxon>
        <taxon>Craniata</taxon>
        <taxon>Vertebrata</taxon>
        <taxon>Euteleostomi</taxon>
        <taxon>Actinopterygii</taxon>
        <taxon>Neopterygii</taxon>
        <taxon>Teleostei</taxon>
        <taxon>Ostariophysi</taxon>
        <taxon>Siluriformes</taxon>
        <taxon>Siluridae</taxon>
        <taxon>Silurus</taxon>
    </lineage>
</organism>
<protein>
    <recommendedName>
        <fullName evidence="14">Condensin complex subunit 3</fullName>
    </recommendedName>
</protein>
<dbReference type="EMBL" id="JABFDY010000028">
    <property type="protein sequence ID" value="KAF7686953.1"/>
    <property type="molecule type" value="Genomic_DNA"/>
</dbReference>
<dbReference type="GO" id="GO:0000796">
    <property type="term" value="C:condensin complex"/>
    <property type="evidence" value="ECO:0007669"/>
    <property type="project" value="InterPro"/>
</dbReference>
<keyword evidence="7" id="KW-0131">Cell cycle</keyword>
<evidence type="ECO:0000313" key="12">
    <source>
        <dbReference type="EMBL" id="KAF7686953.1"/>
    </source>
</evidence>
<dbReference type="AlphaFoldDB" id="A0A8T0A7N0"/>
<comment type="similarity">
    <text evidence="2">Belongs to the CND3 (condensin subunit 3) family.</text>
</comment>
<feature type="domain" description="UVR" evidence="10">
    <location>
        <begin position="554"/>
        <end position="583"/>
    </location>
</feature>
<dbReference type="GO" id="GO:0005737">
    <property type="term" value="C:cytoplasm"/>
    <property type="evidence" value="ECO:0007669"/>
    <property type="project" value="TreeGrafter"/>
</dbReference>
<evidence type="ECO:0000256" key="6">
    <source>
        <dbReference type="ARBA" id="ARBA00023067"/>
    </source>
</evidence>
<evidence type="ECO:0000259" key="11">
    <source>
        <dbReference type="Pfam" id="PF12719"/>
    </source>
</evidence>
<evidence type="ECO:0000256" key="9">
    <source>
        <dbReference type="SAM" id="MobiDB-lite"/>
    </source>
</evidence>
<dbReference type="InterPro" id="IPR011989">
    <property type="entry name" value="ARM-like"/>
</dbReference>
<comment type="caution">
    <text evidence="12">The sequence shown here is derived from an EMBL/GenBank/DDBJ whole genome shotgun (WGS) entry which is preliminary data.</text>
</comment>
<keyword evidence="13" id="KW-1185">Reference proteome</keyword>
<evidence type="ECO:0000256" key="3">
    <source>
        <dbReference type="ARBA" id="ARBA00022454"/>
    </source>
</evidence>
<dbReference type="FunFam" id="1.25.10.10:FF:000461">
    <property type="entry name" value="Non-SMC condensin I complex, subunit G"/>
    <property type="match status" value="1"/>
</dbReference>
<evidence type="ECO:0000256" key="8">
    <source>
        <dbReference type="SAM" id="Coils"/>
    </source>
</evidence>
<comment type="subcellular location">
    <subcellularLocation>
        <location evidence="1">Chromosome</location>
    </subcellularLocation>
</comment>
<feature type="domain" description="Nuclear condensin complex subunit 3 C-terminal" evidence="11">
    <location>
        <begin position="631"/>
        <end position="919"/>
    </location>
</feature>
<keyword evidence="8" id="KW-0175">Coiled coil</keyword>
<reference evidence="12" key="1">
    <citation type="submission" date="2020-08" db="EMBL/GenBank/DDBJ databases">
        <title>Chromosome-level assembly of Southern catfish (Silurus meridionalis) provides insights into visual adaptation to the nocturnal and benthic lifestyles.</title>
        <authorList>
            <person name="Zhang Y."/>
            <person name="Wang D."/>
            <person name="Peng Z."/>
        </authorList>
    </citation>
    <scope>NUCLEOTIDE SEQUENCE</scope>
    <source>
        <strain evidence="12">SWU-2019-XX</strain>
        <tissue evidence="12">Muscle</tissue>
    </source>
</reference>
<feature type="coiled-coil region" evidence="8">
    <location>
        <begin position="571"/>
        <end position="601"/>
    </location>
</feature>
<dbReference type="GO" id="GO:0007076">
    <property type="term" value="P:mitotic chromosome condensation"/>
    <property type="evidence" value="ECO:0007669"/>
    <property type="project" value="InterPro"/>
</dbReference>
<evidence type="ECO:0000256" key="2">
    <source>
        <dbReference type="ARBA" id="ARBA00006533"/>
    </source>
</evidence>
<proteinExistence type="inferred from homology"/>
<dbReference type="PANTHER" id="PTHR14418:SF5">
    <property type="entry name" value="CONDENSIN COMPLEX SUBUNIT 3"/>
    <property type="match status" value="1"/>
</dbReference>
<dbReference type="SUPFAM" id="SSF48371">
    <property type="entry name" value="ARM repeat"/>
    <property type="match status" value="1"/>
</dbReference>
<dbReference type="Gene3D" id="1.25.10.10">
    <property type="entry name" value="Leucine-rich Repeat Variant"/>
    <property type="match status" value="1"/>
</dbReference>
<gene>
    <name evidence="12" type="ORF">HF521_015346</name>
</gene>
<dbReference type="Pfam" id="PF02151">
    <property type="entry name" value="UVR"/>
    <property type="match status" value="1"/>
</dbReference>
<keyword evidence="3" id="KW-0158">Chromosome</keyword>
<evidence type="ECO:0000259" key="10">
    <source>
        <dbReference type="Pfam" id="PF02151"/>
    </source>
</evidence>